<gene>
    <name evidence="2" type="ORF">FD28_GL000839</name>
</gene>
<keyword evidence="1" id="KW-1133">Transmembrane helix</keyword>
<keyword evidence="3" id="KW-1185">Reference proteome</keyword>
<evidence type="ECO:0000313" key="3">
    <source>
        <dbReference type="Proteomes" id="UP000051580"/>
    </source>
</evidence>
<feature type="transmembrane region" description="Helical" evidence="1">
    <location>
        <begin position="12"/>
        <end position="32"/>
    </location>
</feature>
<sequence length="119" mass="13181">MQTLTKLRPWIAGVVAVVTLGFPVAMMIDGYVLMAQNDPMHPDVLVLIGLLILGLVGLIGVLAYGIHGYRVGWRHLPLRQWILLALYGVAFVVGLCMWLAFVGAIPYQWVYWIIYGGAD</sequence>
<feature type="transmembrane region" description="Helical" evidence="1">
    <location>
        <begin position="44"/>
        <end position="69"/>
    </location>
</feature>
<dbReference type="PATRIC" id="fig|1423753.3.peg.878"/>
<comment type="caution">
    <text evidence="2">The sequence shown here is derived from an EMBL/GenBank/DDBJ whole genome shotgun (WGS) entry which is preliminary data.</text>
</comment>
<keyword evidence="1" id="KW-0472">Membrane</keyword>
<evidence type="ECO:0000313" key="2">
    <source>
        <dbReference type="EMBL" id="KRL93656.1"/>
    </source>
</evidence>
<dbReference type="Proteomes" id="UP000051580">
    <property type="component" value="Unassembled WGS sequence"/>
</dbReference>
<dbReference type="OrthoDB" id="2295535at2"/>
<dbReference type="STRING" id="1423753.FD28_GL000839"/>
<keyword evidence="1" id="KW-0812">Transmembrane</keyword>
<dbReference type="EMBL" id="AZFS01000061">
    <property type="protein sequence ID" value="KRL93656.1"/>
    <property type="molecule type" value="Genomic_DNA"/>
</dbReference>
<protein>
    <submittedName>
        <fullName evidence="2">Uncharacterized protein</fullName>
    </submittedName>
</protein>
<evidence type="ECO:0000256" key="1">
    <source>
        <dbReference type="SAM" id="Phobius"/>
    </source>
</evidence>
<proteinExistence type="predicted"/>
<reference evidence="2 3" key="1">
    <citation type="journal article" date="2015" name="Genome Announc.">
        <title>Expanding the biotechnology potential of lactobacilli through comparative genomics of 213 strains and associated genera.</title>
        <authorList>
            <person name="Sun Z."/>
            <person name="Harris H.M."/>
            <person name="McCann A."/>
            <person name="Guo C."/>
            <person name="Argimon S."/>
            <person name="Zhang W."/>
            <person name="Yang X."/>
            <person name="Jeffery I.B."/>
            <person name="Cooney J.C."/>
            <person name="Kagawa T.F."/>
            <person name="Liu W."/>
            <person name="Song Y."/>
            <person name="Salvetti E."/>
            <person name="Wrobel A."/>
            <person name="Rasinkangas P."/>
            <person name="Parkhill J."/>
            <person name="Rea M.C."/>
            <person name="O'Sullivan O."/>
            <person name="Ritari J."/>
            <person name="Douillard F.P."/>
            <person name="Paul Ross R."/>
            <person name="Yang R."/>
            <person name="Briner A.E."/>
            <person name="Felis G.E."/>
            <person name="de Vos W.M."/>
            <person name="Barrangou R."/>
            <person name="Klaenhammer T.R."/>
            <person name="Caufield P.W."/>
            <person name="Cui Y."/>
            <person name="Zhang H."/>
            <person name="O'Toole P.W."/>
        </authorList>
    </citation>
    <scope>NUCLEOTIDE SEQUENCE [LARGE SCALE GENOMIC DNA]</scope>
    <source>
        <strain evidence="2 3">DSM 16381</strain>
    </source>
</reference>
<organism evidence="2 3">
    <name type="scientific">Levilactobacillus hammesii DSM 16381</name>
    <dbReference type="NCBI Taxonomy" id="1423753"/>
    <lineage>
        <taxon>Bacteria</taxon>
        <taxon>Bacillati</taxon>
        <taxon>Bacillota</taxon>
        <taxon>Bacilli</taxon>
        <taxon>Lactobacillales</taxon>
        <taxon>Lactobacillaceae</taxon>
        <taxon>Levilactobacillus</taxon>
    </lineage>
</organism>
<dbReference type="RefSeq" id="WP_057734708.1">
    <property type="nucleotide sequence ID" value="NZ_AZFS01000061.1"/>
</dbReference>
<feature type="transmembrane region" description="Helical" evidence="1">
    <location>
        <begin position="81"/>
        <end position="105"/>
    </location>
</feature>
<dbReference type="AlphaFoldDB" id="A0A0R1UQI1"/>
<name>A0A0R1UQI1_9LACO</name>
<accession>A0A0R1UQI1</accession>